<keyword evidence="5" id="KW-0235">DNA replication</keyword>
<dbReference type="PANTHER" id="PTHR32294">
    <property type="entry name" value="DNA POLYMERASE III SUBUNIT ALPHA"/>
    <property type="match status" value="1"/>
</dbReference>
<dbReference type="GO" id="GO:0008408">
    <property type="term" value="F:3'-5' exonuclease activity"/>
    <property type="evidence" value="ECO:0007669"/>
    <property type="project" value="InterPro"/>
</dbReference>
<dbReference type="Proteomes" id="UP000275719">
    <property type="component" value="Unassembled WGS sequence"/>
</dbReference>
<dbReference type="PANTHER" id="PTHR32294:SF0">
    <property type="entry name" value="DNA POLYMERASE III SUBUNIT ALPHA"/>
    <property type="match status" value="1"/>
</dbReference>
<evidence type="ECO:0000256" key="6">
    <source>
        <dbReference type="ARBA" id="ARBA00022932"/>
    </source>
</evidence>
<dbReference type="Pfam" id="PF17657">
    <property type="entry name" value="DNA_pol3_finger"/>
    <property type="match status" value="1"/>
</dbReference>
<gene>
    <name evidence="10" type="ORF">EG240_15200</name>
</gene>
<dbReference type="InterPro" id="IPR040982">
    <property type="entry name" value="DNA_pol3_finger"/>
</dbReference>
<dbReference type="InterPro" id="IPR004805">
    <property type="entry name" value="DnaE2/DnaE/PolC"/>
</dbReference>
<dbReference type="SUPFAM" id="SSF53098">
    <property type="entry name" value="Ribonuclease H-like"/>
    <property type="match status" value="1"/>
</dbReference>
<protein>
    <recommendedName>
        <fullName evidence="2">DNA polymerase III subunit alpha</fullName>
        <ecNumber evidence="1">2.7.7.7</ecNumber>
    </recommendedName>
</protein>
<dbReference type="InterPro" id="IPR036397">
    <property type="entry name" value="RNaseH_sf"/>
</dbReference>
<evidence type="ECO:0000313" key="11">
    <source>
        <dbReference type="Proteomes" id="UP000275719"/>
    </source>
</evidence>
<dbReference type="EMBL" id="RQVQ01000056">
    <property type="protein sequence ID" value="RRJ87369.1"/>
    <property type="molecule type" value="Genomic_DNA"/>
</dbReference>
<dbReference type="Gene3D" id="3.30.420.10">
    <property type="entry name" value="Ribonuclease H-like superfamily/Ribonuclease H"/>
    <property type="match status" value="1"/>
</dbReference>
<sequence length="1509" mass="172704">MYLIFDTETTGLPKNWSAPITDTDNWPRCIQIAWQLHDEFGNLIEHQDYLVKPEGFDIPYDSERIHGISTDLAMQKGIPLHDVLVKFNEALSRAKFVVGQNVGFDINVMGCEFYRMNMDSPMAKMPVLDTCTEVTANLLKIPGGRGGRFKLPTLTELHEFLFGVPFGEAHNATADVEATTRCFLELIRKGNFTKDEVQQPDSYFKEFQERNPESFKLIGLKHINLKKASDDIRKQLEKSNVFINEDDVITEEKLQAFQNATFAHLHNHTQFSVLQSTMDIGVMVKKSAKEKMSAIAMTDHGNMMGAFKFVSAIMDYNKSLAKANQVLIENGEEPKDKEIKPIVGCEFFMCENHLDKSRKDNGYQIVLLAKNKKGYHNLAKLASAASINGFYYVPRIDKELIMQYKEDLIALTGNLQGEVPNKILNLGEKQAEEALLWWKEQFQDDLYIEIMRHNQEDEDRVNKTLISFSRKHNVKLVATNNTYYLEKSDANAHDILLCVKDGEKQATPIGRGRGYRYGLPNQEYYYKTQEEMKSLFKDLPDAIINIQEVVDKIEIYSLYRDILLPNFDIPEEFVHQEDIADGGKRGENAFLRHLTYKGAERRYDVIDDVVTERLDFELKTIENSGYPGYFLIVQDFIAEARSMGVSVGPGRGSAAGSAVAYCLGITNLDPIKYDLLFERFLNPDRVSMPDIDIDFDDEGRSRVMDYVINKYGSKQVAQIITYGKMATKSSIKDAARVLDLPLFESERIAKLIPTMMPGKWNISRFLSESEDEIKKAVRSDEFDGIKELIHLANQGDLISETIQQAKIIEGSMRNTGIHACGVIITPDDITNFVPVQTAKDSDLYVTQFDNSVAESAGLLKMDFLGLKTLTLIKDTVALIKFRTGVVIDPEEIPIDDVKTYELFQRGETVGVFQYESPGMQKYMRELKPTVFADLIAMNALYRPGPLEYIPSFVRRKNGEEPITYDLDACEEYLKETYGITVYQEQVMLLSQKLAGFTKGEADVLRKAMGKKQKEVLDKMKPKFVEQASAKGHDAKMLEKIWKDWEAFASYAFNKSHSTCYAWIAYQTAYFKAHYPAEYMAAVLSNNMNDIKQVTFFMEECRRMGLAVLGPDVNESHYKFTVNDNYEIRFGIGAIKGVGEGAVNTIVENRKDGRYRSIFDLAKRIDLRAANKRAFENLVLAGGFDCFEETHRAQYFHTDGDAITFLEKAMKYGSKFQENENSSQVSLFGESSEVQIPEPVIPSCEEWTTMEKLAKEKEVVGIYISGHPLDDFKFEMKYFCNVNLEQLKDLNPLVGRNLSFGGMISNVQFRTSAKGKDWAMFSVEGYDESMEFRLFNEDFLKFRHFLLNNTFVYFKVMAKEGWVKKDTNERSEPRLQFMEMKLLNEVIPTYAKKLIINIDVNELKANQIEKIRMVLDEHQGNKPVTFEIYELEKIQKRIETEVVNKMLTDIDIDNIDSMESLEQMNVEPVLPEVEYKVINVLEMPSRNTRIEISSDLLEALEQIQVNFKLN</sequence>
<dbReference type="CDD" id="cd06127">
    <property type="entry name" value="DEDDh"/>
    <property type="match status" value="1"/>
</dbReference>
<dbReference type="RefSeq" id="WP_125020203.1">
    <property type="nucleotide sequence ID" value="NZ_RQVQ01000056.1"/>
</dbReference>
<feature type="domain" description="Exonuclease" evidence="8">
    <location>
        <begin position="1"/>
        <end position="192"/>
    </location>
</feature>
<evidence type="ECO:0000259" key="8">
    <source>
        <dbReference type="SMART" id="SM00479"/>
    </source>
</evidence>
<dbReference type="NCBIfam" id="NF004226">
    <property type="entry name" value="PRK05673.1"/>
    <property type="match status" value="1"/>
</dbReference>
<dbReference type="SMART" id="SM00479">
    <property type="entry name" value="EXOIII"/>
    <property type="match status" value="1"/>
</dbReference>
<comment type="catalytic activity">
    <reaction evidence="7">
        <text>DNA(n) + a 2'-deoxyribonucleoside 5'-triphosphate = DNA(n+1) + diphosphate</text>
        <dbReference type="Rhea" id="RHEA:22508"/>
        <dbReference type="Rhea" id="RHEA-COMP:17339"/>
        <dbReference type="Rhea" id="RHEA-COMP:17340"/>
        <dbReference type="ChEBI" id="CHEBI:33019"/>
        <dbReference type="ChEBI" id="CHEBI:61560"/>
        <dbReference type="ChEBI" id="CHEBI:173112"/>
        <dbReference type="EC" id="2.7.7.7"/>
    </reaction>
</comment>
<dbReference type="OrthoDB" id="9803237at2"/>
<dbReference type="Pfam" id="PF14579">
    <property type="entry name" value="HHH_6"/>
    <property type="match status" value="1"/>
</dbReference>
<dbReference type="InterPro" id="IPR011708">
    <property type="entry name" value="DNA_pol3_alpha_NTPase_dom"/>
</dbReference>
<dbReference type="Gene3D" id="1.10.150.870">
    <property type="match status" value="1"/>
</dbReference>
<dbReference type="GO" id="GO:0003676">
    <property type="term" value="F:nucleic acid binding"/>
    <property type="evidence" value="ECO:0007669"/>
    <property type="project" value="InterPro"/>
</dbReference>
<evidence type="ECO:0000256" key="3">
    <source>
        <dbReference type="ARBA" id="ARBA00022679"/>
    </source>
</evidence>
<accession>A0A3P3W106</accession>
<keyword evidence="6" id="KW-0239">DNA-directed DNA polymerase</keyword>
<evidence type="ECO:0000259" key="9">
    <source>
        <dbReference type="SMART" id="SM00481"/>
    </source>
</evidence>
<evidence type="ECO:0000256" key="7">
    <source>
        <dbReference type="ARBA" id="ARBA00049244"/>
    </source>
</evidence>
<evidence type="ECO:0000256" key="2">
    <source>
        <dbReference type="ARBA" id="ARBA00019114"/>
    </source>
</evidence>
<dbReference type="GO" id="GO:0006260">
    <property type="term" value="P:DNA replication"/>
    <property type="evidence" value="ECO:0007669"/>
    <property type="project" value="UniProtKB-KW"/>
</dbReference>
<dbReference type="InterPro" id="IPR004013">
    <property type="entry name" value="PHP_dom"/>
</dbReference>
<evidence type="ECO:0000256" key="1">
    <source>
        <dbReference type="ARBA" id="ARBA00012417"/>
    </source>
</evidence>
<dbReference type="SMART" id="SM00481">
    <property type="entry name" value="POLIIIAc"/>
    <property type="match status" value="1"/>
</dbReference>
<dbReference type="Pfam" id="PF02811">
    <property type="entry name" value="PHP"/>
    <property type="match status" value="1"/>
</dbReference>
<dbReference type="InterPro" id="IPR013520">
    <property type="entry name" value="Ribonucl_H"/>
</dbReference>
<dbReference type="InterPro" id="IPR012337">
    <property type="entry name" value="RNaseH-like_sf"/>
</dbReference>
<dbReference type="GO" id="GO:0003887">
    <property type="term" value="F:DNA-directed DNA polymerase activity"/>
    <property type="evidence" value="ECO:0007669"/>
    <property type="project" value="UniProtKB-KW"/>
</dbReference>
<evidence type="ECO:0000313" key="10">
    <source>
        <dbReference type="EMBL" id="RRJ87369.1"/>
    </source>
</evidence>
<proteinExistence type="predicted"/>
<dbReference type="NCBIfam" id="TIGR00594">
    <property type="entry name" value="polc"/>
    <property type="match status" value="1"/>
</dbReference>
<dbReference type="EC" id="2.7.7.7" evidence="1"/>
<comment type="caution">
    <text evidence="10">The sequence shown here is derived from an EMBL/GenBank/DDBJ whole genome shotgun (WGS) entry which is preliminary data.</text>
</comment>
<keyword evidence="11" id="KW-1185">Reference proteome</keyword>
<evidence type="ECO:0000256" key="5">
    <source>
        <dbReference type="ARBA" id="ARBA00022705"/>
    </source>
</evidence>
<dbReference type="Gene3D" id="1.10.10.1600">
    <property type="entry name" value="Bacterial DNA polymerase III alpha subunit, thumb domain"/>
    <property type="match status" value="1"/>
</dbReference>
<dbReference type="Gene3D" id="3.20.20.140">
    <property type="entry name" value="Metal-dependent hydrolases"/>
    <property type="match status" value="1"/>
</dbReference>
<name>A0A3P3W106_9FLAO</name>
<dbReference type="InterPro" id="IPR029460">
    <property type="entry name" value="DNAPol_HHH"/>
</dbReference>
<evidence type="ECO:0000256" key="4">
    <source>
        <dbReference type="ARBA" id="ARBA00022695"/>
    </source>
</evidence>
<dbReference type="InterPro" id="IPR041931">
    <property type="entry name" value="DNA_pol3_alpha_thumb_dom"/>
</dbReference>
<dbReference type="Pfam" id="PF00929">
    <property type="entry name" value="RNase_T"/>
    <property type="match status" value="1"/>
</dbReference>
<feature type="domain" description="Polymerase/histidinol phosphatase N-terminal" evidence="9">
    <location>
        <begin position="263"/>
        <end position="351"/>
    </location>
</feature>
<organism evidence="10 11">
    <name type="scientific">Paenimyroides tangerinum</name>
    <dbReference type="NCBI Taxonomy" id="2488728"/>
    <lineage>
        <taxon>Bacteria</taxon>
        <taxon>Pseudomonadati</taxon>
        <taxon>Bacteroidota</taxon>
        <taxon>Flavobacteriia</taxon>
        <taxon>Flavobacteriales</taxon>
        <taxon>Flavobacteriaceae</taxon>
        <taxon>Paenimyroides</taxon>
    </lineage>
</organism>
<reference evidence="10 11" key="1">
    <citation type="submission" date="2018-11" db="EMBL/GenBank/DDBJ databases">
        <title>Flavobacterium sp. nov., YIM 102701-2 draft genome.</title>
        <authorList>
            <person name="Li G."/>
            <person name="Jiang Y."/>
        </authorList>
    </citation>
    <scope>NUCLEOTIDE SEQUENCE [LARGE SCALE GENOMIC DNA]</scope>
    <source>
        <strain evidence="10 11">YIM 102701-2</strain>
    </source>
</reference>
<dbReference type="Pfam" id="PF07733">
    <property type="entry name" value="DNA_pol3_alpha"/>
    <property type="match status" value="1"/>
</dbReference>
<keyword evidence="4 10" id="KW-0548">Nucleotidyltransferase</keyword>
<keyword evidence="3 10" id="KW-0808">Transferase</keyword>
<dbReference type="CDD" id="cd04485">
    <property type="entry name" value="DnaE_OBF"/>
    <property type="match status" value="1"/>
</dbReference>
<dbReference type="InterPro" id="IPR003141">
    <property type="entry name" value="Pol/His_phosphatase_N"/>
</dbReference>